<evidence type="ECO:0000259" key="3">
    <source>
        <dbReference type="Pfam" id="PF08501"/>
    </source>
</evidence>
<dbReference type="AlphaFoldDB" id="A0A9J6PL16"/>
<dbReference type="RefSeq" id="WP_267141085.1">
    <property type="nucleotide sequence ID" value="NZ_JAODIL010000051.1"/>
</dbReference>
<dbReference type="CDD" id="cd01065">
    <property type="entry name" value="NAD_bind_Shikimate_DH"/>
    <property type="match status" value="1"/>
</dbReference>
<dbReference type="Gene3D" id="3.40.50.10860">
    <property type="entry name" value="Leucine Dehydrogenase, chain A, domain 1"/>
    <property type="match status" value="1"/>
</dbReference>
<dbReference type="GO" id="GO:0004764">
    <property type="term" value="F:shikimate 3-dehydrogenase (NADP+) activity"/>
    <property type="evidence" value="ECO:0007669"/>
    <property type="project" value="InterPro"/>
</dbReference>
<evidence type="ECO:0000256" key="1">
    <source>
        <dbReference type="ARBA" id="ARBA00022857"/>
    </source>
</evidence>
<evidence type="ECO:0000313" key="4">
    <source>
        <dbReference type="EMBL" id="MCU5776461.1"/>
    </source>
</evidence>
<dbReference type="Proteomes" id="UP001064262">
    <property type="component" value="Unassembled WGS sequence"/>
</dbReference>
<organism evidence="4 5">
    <name type="scientific">Winslowiella arboricola</name>
    <dbReference type="NCBI Taxonomy" id="2978220"/>
    <lineage>
        <taxon>Bacteria</taxon>
        <taxon>Pseudomonadati</taxon>
        <taxon>Pseudomonadota</taxon>
        <taxon>Gammaproteobacteria</taxon>
        <taxon>Enterobacterales</taxon>
        <taxon>Erwiniaceae</taxon>
        <taxon>Winslowiella</taxon>
    </lineage>
</organism>
<dbReference type="GO" id="GO:0050661">
    <property type="term" value="F:NADP binding"/>
    <property type="evidence" value="ECO:0007669"/>
    <property type="project" value="TreeGrafter"/>
</dbReference>
<dbReference type="GO" id="GO:0019632">
    <property type="term" value="P:shikimate metabolic process"/>
    <property type="evidence" value="ECO:0007669"/>
    <property type="project" value="TreeGrafter"/>
</dbReference>
<accession>A0A9J6PL16</accession>
<dbReference type="PANTHER" id="PTHR21089:SF9">
    <property type="entry name" value="SHIKIMATE DEHYDROGENASE-LIKE PROTEIN HI_0607"/>
    <property type="match status" value="1"/>
</dbReference>
<keyword evidence="1" id="KW-0521">NADP</keyword>
<dbReference type="GO" id="GO:0009423">
    <property type="term" value="P:chorismate biosynthetic process"/>
    <property type="evidence" value="ECO:0007669"/>
    <property type="project" value="TreeGrafter"/>
</dbReference>
<comment type="caution">
    <text evidence="4">The sequence shown here is derived from an EMBL/GenBank/DDBJ whole genome shotgun (WGS) entry which is preliminary data.</text>
</comment>
<dbReference type="InterPro" id="IPR013708">
    <property type="entry name" value="Shikimate_DH-bd_N"/>
</dbReference>
<dbReference type="FunFam" id="3.40.50.720:FF:000333">
    <property type="entry name" value="Shikimate 5-dehydrogenase"/>
    <property type="match status" value="1"/>
</dbReference>
<feature type="domain" description="Shikimate dehydrogenase substrate binding N-terminal" evidence="3">
    <location>
        <begin position="26"/>
        <end position="93"/>
    </location>
</feature>
<dbReference type="SUPFAM" id="SSF53223">
    <property type="entry name" value="Aminoacid dehydrogenase-like, N-terminal domain"/>
    <property type="match status" value="1"/>
</dbReference>
<dbReference type="Pfam" id="PF08501">
    <property type="entry name" value="Shikimate_dh_N"/>
    <property type="match status" value="1"/>
</dbReference>
<dbReference type="PANTHER" id="PTHR21089">
    <property type="entry name" value="SHIKIMATE DEHYDROGENASE"/>
    <property type="match status" value="1"/>
</dbReference>
<keyword evidence="5" id="KW-1185">Reference proteome</keyword>
<dbReference type="InterPro" id="IPR046346">
    <property type="entry name" value="Aminoacid_DH-like_N_sf"/>
</dbReference>
<keyword evidence="2" id="KW-0560">Oxidoreductase</keyword>
<sequence length="273" mass="29266">MSKNLNKDTKVCMSLAARPGNFGTRFHNYLYDALDLDYLYKAFTTNDLAAAIGGVRALGIRGCAISMPFKEACIPMVDELDASAKAIDSVNTIVNTDGYLKAYNTDYIAIATLLKQYQVPTEISFALRGSGGMAKAVACALKDAGFKHGYIIAKNETSGRQLAELCGFEWRLSLEGVPTPGLLINATPIGMSGGVDADKLSFTAEEIAAASVIFEVVALPEQTPLIASARSQHKTVITGAEVFAIQAVEQFVLYTGIRPDDALFQQAAAYSRQ</sequence>
<dbReference type="InterPro" id="IPR036291">
    <property type="entry name" value="NAD(P)-bd_dom_sf"/>
</dbReference>
<dbReference type="SUPFAM" id="SSF51735">
    <property type="entry name" value="NAD(P)-binding Rossmann-fold domains"/>
    <property type="match status" value="1"/>
</dbReference>
<name>A0A9J6PL16_9GAMM</name>
<gene>
    <name evidence="4" type="ORF">N5923_02975</name>
</gene>
<proteinExistence type="predicted"/>
<dbReference type="Gene3D" id="3.40.50.720">
    <property type="entry name" value="NAD(P)-binding Rossmann-like Domain"/>
    <property type="match status" value="1"/>
</dbReference>
<dbReference type="FunFam" id="3.40.50.10860:FF:000014">
    <property type="entry name" value="Shikimate 5-dehydrogenase"/>
    <property type="match status" value="1"/>
</dbReference>
<dbReference type="InterPro" id="IPR022893">
    <property type="entry name" value="Shikimate_DH_fam"/>
</dbReference>
<dbReference type="NCBIfam" id="NF009202">
    <property type="entry name" value="PRK12550.1"/>
    <property type="match status" value="1"/>
</dbReference>
<evidence type="ECO:0000256" key="2">
    <source>
        <dbReference type="ARBA" id="ARBA00023002"/>
    </source>
</evidence>
<dbReference type="GO" id="GO:0005829">
    <property type="term" value="C:cytosol"/>
    <property type="evidence" value="ECO:0007669"/>
    <property type="project" value="TreeGrafter"/>
</dbReference>
<dbReference type="EMBL" id="JAODIM010000034">
    <property type="protein sequence ID" value="MCU5776461.1"/>
    <property type="molecule type" value="Genomic_DNA"/>
</dbReference>
<evidence type="ECO:0000313" key="5">
    <source>
        <dbReference type="Proteomes" id="UP001064262"/>
    </source>
</evidence>
<reference evidence="4" key="1">
    <citation type="submission" date="2022-09" db="EMBL/GenBank/DDBJ databases">
        <title>Winslowiella arboricola sp. nov., isolated from bleeding cankers on broadleaf hosts.</title>
        <authorList>
            <person name="Brady C."/>
            <person name="Kaur S."/>
            <person name="Crampton B."/>
            <person name="Maddock D."/>
            <person name="Arnold D."/>
            <person name="Denman S."/>
        </authorList>
    </citation>
    <scope>NUCLEOTIDE SEQUENCE</scope>
    <source>
        <strain evidence="4">BAC 15a-03b</strain>
    </source>
</reference>
<protein>
    <submittedName>
        <fullName evidence="4">Shikimate 5-dehydrogenase</fullName>
    </submittedName>
</protein>